<dbReference type="eggNOG" id="COG1409">
    <property type="taxonomic scope" value="Bacteria"/>
</dbReference>
<evidence type="ECO:0000313" key="2">
    <source>
        <dbReference type="EMBL" id="ABE39392.1"/>
    </source>
</evidence>
<feature type="domain" description="Calcineurin-like phosphoesterase" evidence="1">
    <location>
        <begin position="1"/>
        <end position="240"/>
    </location>
</feature>
<dbReference type="BioCyc" id="RPAL316057:RPD_RS10830-MONOMER"/>
<gene>
    <name evidence="2" type="ordered locus">RPD_2157</name>
</gene>
<dbReference type="PANTHER" id="PTHR37844:SF2">
    <property type="entry name" value="SER_THR PROTEIN PHOSPHATASE SUPERFAMILY (AFU_ORTHOLOGUE AFUA_1G14840)"/>
    <property type="match status" value="1"/>
</dbReference>
<name>Q138U7_RHOPS</name>
<dbReference type="Pfam" id="PF00149">
    <property type="entry name" value="Metallophos"/>
    <property type="match status" value="1"/>
</dbReference>
<protein>
    <submittedName>
        <fullName evidence="2">Metallophosphoesterase</fullName>
    </submittedName>
</protein>
<dbReference type="Gene3D" id="3.60.21.10">
    <property type="match status" value="1"/>
</dbReference>
<evidence type="ECO:0000313" key="3">
    <source>
        <dbReference type="Proteomes" id="UP000001818"/>
    </source>
</evidence>
<dbReference type="STRING" id="316057.RPD_2157"/>
<accession>Q138U7</accession>
<sequence>MRIAVLSDLHVDFAEFSAPSIDADVLVVAGDVALLTHALPWVSETFGGQVPHIIYVPGNHEFYRGHPKSGEANTFYEDQMARGRSLAAALGIHLLQNDAVEIGCVRFVGGTMWSDWSLLPAGWSRKMAMMMSQKGWVDRSYVSEHFYHNDFREILYGGRTSRHRLTPSQSIELHRESYDFFARTLSEPFFGETVCITHTAPASSVRERGTHSWLYGSTDIEGLMQGPKAPALWIHGHVHDSWDYEIGGTRVLCNPRGYPGENPAFDPTLTVDVGVGLAPRIR</sequence>
<dbReference type="HOGENOM" id="CLU_060372_3_0_5"/>
<evidence type="ECO:0000259" key="1">
    <source>
        <dbReference type="Pfam" id="PF00149"/>
    </source>
</evidence>
<proteinExistence type="predicted"/>
<organism evidence="2 3">
    <name type="scientific">Rhodopseudomonas palustris (strain BisB5)</name>
    <dbReference type="NCBI Taxonomy" id="316057"/>
    <lineage>
        <taxon>Bacteria</taxon>
        <taxon>Pseudomonadati</taxon>
        <taxon>Pseudomonadota</taxon>
        <taxon>Alphaproteobacteria</taxon>
        <taxon>Hyphomicrobiales</taxon>
        <taxon>Nitrobacteraceae</taxon>
        <taxon>Rhodopseudomonas</taxon>
    </lineage>
</organism>
<dbReference type="GO" id="GO:0016787">
    <property type="term" value="F:hydrolase activity"/>
    <property type="evidence" value="ECO:0007669"/>
    <property type="project" value="InterPro"/>
</dbReference>
<dbReference type="PANTHER" id="PTHR37844">
    <property type="entry name" value="SER/THR PROTEIN PHOSPHATASE SUPERFAMILY (AFU_ORTHOLOGUE AFUA_1G14840)"/>
    <property type="match status" value="1"/>
</dbReference>
<dbReference type="SUPFAM" id="SSF56300">
    <property type="entry name" value="Metallo-dependent phosphatases"/>
    <property type="match status" value="1"/>
</dbReference>
<reference evidence="2 3" key="1">
    <citation type="submission" date="2006-03" db="EMBL/GenBank/DDBJ databases">
        <title>Complete sequence of Rhodopseudomonas palustris BisB5.</title>
        <authorList>
            <consortium name="US DOE Joint Genome Institute"/>
            <person name="Copeland A."/>
            <person name="Lucas S."/>
            <person name="Lapidus A."/>
            <person name="Barry K."/>
            <person name="Detter J.C."/>
            <person name="Glavina del Rio T."/>
            <person name="Hammon N."/>
            <person name="Israni S."/>
            <person name="Dalin E."/>
            <person name="Tice H."/>
            <person name="Pitluck S."/>
            <person name="Chain P."/>
            <person name="Malfatti S."/>
            <person name="Shin M."/>
            <person name="Vergez L."/>
            <person name="Schmutz J."/>
            <person name="Larimer F."/>
            <person name="Land M."/>
            <person name="Hauser L."/>
            <person name="Pelletier D.A."/>
            <person name="Kyrpides N."/>
            <person name="Lykidis A."/>
            <person name="Oda Y."/>
            <person name="Harwood C.S."/>
            <person name="Richardson P."/>
        </authorList>
    </citation>
    <scope>NUCLEOTIDE SEQUENCE [LARGE SCALE GENOMIC DNA]</scope>
    <source>
        <strain evidence="2 3">BisB5</strain>
    </source>
</reference>
<dbReference type="Proteomes" id="UP000001818">
    <property type="component" value="Chromosome"/>
</dbReference>
<dbReference type="EMBL" id="CP000283">
    <property type="protein sequence ID" value="ABE39392.1"/>
    <property type="molecule type" value="Genomic_DNA"/>
</dbReference>
<dbReference type="InterPro" id="IPR029052">
    <property type="entry name" value="Metallo-depent_PP-like"/>
</dbReference>
<dbReference type="InterPro" id="IPR004843">
    <property type="entry name" value="Calcineurin-like_PHP"/>
</dbReference>
<dbReference type="AlphaFoldDB" id="Q138U7"/>
<dbReference type="KEGG" id="rpd:RPD_2157"/>